<dbReference type="InterPro" id="IPR023365">
    <property type="entry name" value="Sortase_dom-sf"/>
</dbReference>
<accession>A0A1H9SJ96</accession>
<dbReference type="OrthoDB" id="525039at2"/>
<feature type="signal peptide" evidence="4">
    <location>
        <begin position="1"/>
        <end position="24"/>
    </location>
</feature>
<evidence type="ECO:0000256" key="2">
    <source>
        <dbReference type="PIRSR" id="PIRSR605754-1"/>
    </source>
</evidence>
<protein>
    <submittedName>
        <fullName evidence="5">LPXTG-site transpeptidase (Sortase) family protein</fullName>
    </submittedName>
</protein>
<dbReference type="CDD" id="cd05829">
    <property type="entry name" value="Sortase_F"/>
    <property type="match status" value="1"/>
</dbReference>
<evidence type="ECO:0000313" key="6">
    <source>
        <dbReference type="Proteomes" id="UP000199318"/>
    </source>
</evidence>
<dbReference type="InterPro" id="IPR005754">
    <property type="entry name" value="Sortase"/>
</dbReference>
<evidence type="ECO:0000313" key="5">
    <source>
        <dbReference type="EMBL" id="SER85116.1"/>
    </source>
</evidence>
<feature type="region of interest" description="Disordered" evidence="3">
    <location>
        <begin position="25"/>
        <end position="91"/>
    </location>
</feature>
<gene>
    <name evidence="5" type="ORF">SAMN05444126_10731</name>
</gene>
<dbReference type="EMBL" id="FOGV01000007">
    <property type="protein sequence ID" value="SER85116.1"/>
    <property type="molecule type" value="Genomic_DNA"/>
</dbReference>
<reference evidence="6" key="1">
    <citation type="submission" date="2016-10" db="EMBL/GenBank/DDBJ databases">
        <authorList>
            <person name="de Groot N.N."/>
        </authorList>
    </citation>
    <scope>NUCLEOTIDE SEQUENCE [LARGE SCALE GENOMIC DNA]</scope>
    <source>
        <strain evidence="6">10nlg</strain>
    </source>
</reference>
<dbReference type="GO" id="GO:0016787">
    <property type="term" value="F:hydrolase activity"/>
    <property type="evidence" value="ECO:0007669"/>
    <property type="project" value="UniProtKB-KW"/>
</dbReference>
<dbReference type="InterPro" id="IPR042001">
    <property type="entry name" value="Sortase_F"/>
</dbReference>
<evidence type="ECO:0000256" key="3">
    <source>
        <dbReference type="SAM" id="MobiDB-lite"/>
    </source>
</evidence>
<sequence length="239" mass="25374">MLTKRKIVLTCLLIILFSAGASTAGQQAGPVSDHVPASSNDAGSGTDEQESEQQLNSDTKVKRETASTESATSADEHVTDTPAIEPVSVKSEGITPQSIAIPALEIDASIEEVGLTEEREMDVPTDGDIVGWFHQGAKPGAQGNAVLAGHVDDLSGPAIFYDLHKLEPGDEIIIESADGESLTFEVSNMEVYPYNDAPVDELFGSSSAKNLNLITCTGEFDNEAGTHNERLVVFTELKE</sequence>
<dbReference type="RefSeq" id="WP_093072460.1">
    <property type="nucleotide sequence ID" value="NZ_FOGV01000007.1"/>
</dbReference>
<comment type="caution">
    <text evidence="5">The sequence shown here is derived from an EMBL/GenBank/DDBJ whole genome shotgun (WGS) entry which is preliminary data.</text>
</comment>
<name>A0A1H9SJ96_9BACI</name>
<evidence type="ECO:0000256" key="4">
    <source>
        <dbReference type="SAM" id="SignalP"/>
    </source>
</evidence>
<dbReference type="SUPFAM" id="SSF63817">
    <property type="entry name" value="Sortase"/>
    <property type="match status" value="1"/>
</dbReference>
<dbReference type="Pfam" id="PF04203">
    <property type="entry name" value="Sortase"/>
    <property type="match status" value="1"/>
</dbReference>
<feature type="active site" description="Proton donor/acceptor" evidence="2">
    <location>
        <position position="150"/>
    </location>
</feature>
<dbReference type="Gene3D" id="2.40.260.10">
    <property type="entry name" value="Sortase"/>
    <property type="match status" value="1"/>
</dbReference>
<keyword evidence="4" id="KW-0732">Signal</keyword>
<dbReference type="Proteomes" id="UP000199318">
    <property type="component" value="Unassembled WGS sequence"/>
</dbReference>
<evidence type="ECO:0000256" key="1">
    <source>
        <dbReference type="ARBA" id="ARBA00022801"/>
    </source>
</evidence>
<feature type="chain" id="PRO_5039408945" evidence="4">
    <location>
        <begin position="25"/>
        <end position="239"/>
    </location>
</feature>
<proteinExistence type="predicted"/>
<keyword evidence="1" id="KW-0378">Hydrolase</keyword>
<keyword evidence="6" id="KW-1185">Reference proteome</keyword>
<dbReference type="STRING" id="1464123.SAMN05444126_10731"/>
<organism evidence="5 6">
    <name type="scientific">Salisediminibacterium halotolerans</name>
    <dbReference type="NCBI Taxonomy" id="517425"/>
    <lineage>
        <taxon>Bacteria</taxon>
        <taxon>Bacillati</taxon>
        <taxon>Bacillota</taxon>
        <taxon>Bacilli</taxon>
        <taxon>Bacillales</taxon>
        <taxon>Bacillaceae</taxon>
        <taxon>Salisediminibacterium</taxon>
    </lineage>
</organism>
<dbReference type="AlphaFoldDB" id="A0A1H9SJ96"/>
<feature type="active site" description="Acyl-thioester intermediate" evidence="2">
    <location>
        <position position="216"/>
    </location>
</feature>